<dbReference type="RefSeq" id="WP_191317576.1">
    <property type="nucleotide sequence ID" value="NZ_BNCG01000001.1"/>
</dbReference>
<feature type="region of interest" description="Disordered" evidence="1">
    <location>
        <begin position="32"/>
        <end position="64"/>
    </location>
</feature>
<name>A0ABV7UDZ9_9HYPH</name>
<dbReference type="Proteomes" id="UP001595704">
    <property type="component" value="Unassembled WGS sequence"/>
</dbReference>
<proteinExistence type="predicted"/>
<evidence type="ECO:0000256" key="1">
    <source>
        <dbReference type="SAM" id="MobiDB-lite"/>
    </source>
</evidence>
<gene>
    <name evidence="2" type="ORF">ACFONL_02875</name>
</gene>
<accession>A0ABV7UDZ9</accession>
<comment type="caution">
    <text evidence="2">The sequence shown here is derived from an EMBL/GenBank/DDBJ whole genome shotgun (WGS) entry which is preliminary data.</text>
</comment>
<protein>
    <submittedName>
        <fullName evidence="2">Uncharacterized protein</fullName>
    </submittedName>
</protein>
<reference evidence="3" key="1">
    <citation type="journal article" date="2019" name="Int. J. Syst. Evol. Microbiol.">
        <title>The Global Catalogue of Microorganisms (GCM) 10K type strain sequencing project: providing services to taxonomists for standard genome sequencing and annotation.</title>
        <authorList>
            <consortium name="The Broad Institute Genomics Platform"/>
            <consortium name="The Broad Institute Genome Sequencing Center for Infectious Disease"/>
            <person name="Wu L."/>
            <person name="Ma J."/>
        </authorList>
    </citation>
    <scope>NUCLEOTIDE SEQUENCE [LARGE SCALE GENOMIC DNA]</scope>
    <source>
        <strain evidence="3">KCTC 42282</strain>
    </source>
</reference>
<keyword evidence="3" id="KW-1185">Reference proteome</keyword>
<organism evidence="2 3">
    <name type="scientific">Camelimonas fluminis</name>
    <dbReference type="NCBI Taxonomy" id="1576911"/>
    <lineage>
        <taxon>Bacteria</taxon>
        <taxon>Pseudomonadati</taxon>
        <taxon>Pseudomonadota</taxon>
        <taxon>Alphaproteobacteria</taxon>
        <taxon>Hyphomicrobiales</taxon>
        <taxon>Chelatococcaceae</taxon>
        <taxon>Camelimonas</taxon>
    </lineage>
</organism>
<evidence type="ECO:0000313" key="3">
    <source>
        <dbReference type="Proteomes" id="UP001595704"/>
    </source>
</evidence>
<evidence type="ECO:0000313" key="2">
    <source>
        <dbReference type="EMBL" id="MFC3636329.1"/>
    </source>
</evidence>
<sequence>MGGSSDQQQNSQQGNGAVLALLAFMLWGGGGGGQALPQARRPRSVGNPSYAGEPPPEPPDLPVARHAGYRDVQGELKAHFSQGRTRPGDIVAWNREVPREVRVLADPNEWAAFQDLCAQFAQPAGVTAALGAGGQSAGFMSAGFMPALSAEELAGLHGAMRGANDALRRLNGLGGGVRSPAGFERDVRMVEGRVRRSGSIPSAGSVASLPRSAFRIEVDEGMGAMARGLLA</sequence>
<dbReference type="EMBL" id="JBHRYC010000023">
    <property type="protein sequence ID" value="MFC3636329.1"/>
    <property type="molecule type" value="Genomic_DNA"/>
</dbReference>